<proteinExistence type="predicted"/>
<accession>A0A7D9H9J8</accession>
<protein>
    <submittedName>
        <fullName evidence="2">Uncharacterized protein</fullName>
    </submittedName>
</protein>
<reference evidence="2" key="1">
    <citation type="submission" date="2020-04" db="EMBL/GenBank/DDBJ databases">
        <authorList>
            <person name="Alioto T."/>
            <person name="Alioto T."/>
            <person name="Gomez Garrido J."/>
        </authorList>
    </citation>
    <scope>NUCLEOTIDE SEQUENCE</scope>
    <source>
        <strain evidence="2">A484AB</strain>
    </source>
</reference>
<gene>
    <name evidence="2" type="ORF">PACLA_8A059847</name>
</gene>
<evidence type="ECO:0000313" key="2">
    <source>
        <dbReference type="EMBL" id="CAB3979086.1"/>
    </source>
</evidence>
<organism evidence="2 3">
    <name type="scientific">Paramuricea clavata</name>
    <name type="common">Red gorgonian</name>
    <name type="synonym">Violescent sea-whip</name>
    <dbReference type="NCBI Taxonomy" id="317549"/>
    <lineage>
        <taxon>Eukaryota</taxon>
        <taxon>Metazoa</taxon>
        <taxon>Cnidaria</taxon>
        <taxon>Anthozoa</taxon>
        <taxon>Octocorallia</taxon>
        <taxon>Malacalcyonacea</taxon>
        <taxon>Plexauridae</taxon>
        <taxon>Paramuricea</taxon>
    </lineage>
</organism>
<dbReference type="Proteomes" id="UP001152795">
    <property type="component" value="Unassembled WGS sequence"/>
</dbReference>
<name>A0A7D9H9J8_PARCT</name>
<comment type="caution">
    <text evidence="2">The sequence shown here is derived from an EMBL/GenBank/DDBJ whole genome shotgun (WGS) entry which is preliminary data.</text>
</comment>
<keyword evidence="3" id="KW-1185">Reference proteome</keyword>
<evidence type="ECO:0000256" key="1">
    <source>
        <dbReference type="SAM" id="MobiDB-lite"/>
    </source>
</evidence>
<sequence>MSGSESDPDLALERYDLEDVLNAYGSPVCISQREELTGVEAAAIEPLNEPPLAADDDRTQVSLPYFHQLFHGVAAKISVASEAAERSEVAHAEMKVPNGQKDVHVELKRLIAKTSHSNREQLPPQMQDKTHLDVTRSQSTKQKNRLR</sequence>
<dbReference type="EMBL" id="CACRXK020000166">
    <property type="protein sequence ID" value="CAB3979086.1"/>
    <property type="molecule type" value="Genomic_DNA"/>
</dbReference>
<evidence type="ECO:0000313" key="3">
    <source>
        <dbReference type="Proteomes" id="UP001152795"/>
    </source>
</evidence>
<feature type="region of interest" description="Disordered" evidence="1">
    <location>
        <begin position="112"/>
        <end position="147"/>
    </location>
</feature>
<dbReference type="AlphaFoldDB" id="A0A7D9H9J8"/>